<comment type="subcellular location">
    <subcellularLocation>
        <location evidence="1">Nucleus</location>
    </subcellularLocation>
</comment>
<sequence length="200" mass="21620">MLNPLKSTNQLKALLAQGGAGSRVDSSGAVEAVLSDISDSLSQALASLLLGAFDDRLLPAAPPEASLSSYGQCVVNSGRRSVSKRKGWMPHLVELYYSVDIVMIPIPGGSTGRRTFLVPDLQGTTRSGCSARKQVQQSDDDPSRLEITYIGAHTYDDRPHWLSSPSTTRGGTPSVTVISLRLPQCRQLCRSWRNISRHLS</sequence>
<dbReference type="GO" id="GO:0005634">
    <property type="term" value="C:nucleus"/>
    <property type="evidence" value="ECO:0007669"/>
    <property type="project" value="UniProtKB-SubCell"/>
</dbReference>
<dbReference type="GO" id="GO:0043565">
    <property type="term" value="F:sequence-specific DNA binding"/>
    <property type="evidence" value="ECO:0007669"/>
    <property type="project" value="InterPro"/>
</dbReference>
<dbReference type="Proteomes" id="UP000479710">
    <property type="component" value="Unassembled WGS sequence"/>
</dbReference>
<evidence type="ECO:0000256" key="4">
    <source>
        <dbReference type="ARBA" id="ARBA00023163"/>
    </source>
</evidence>
<proteinExistence type="predicted"/>
<name>A0A6G1E0W5_9ORYZ</name>
<dbReference type="EMBL" id="SPHZ02000005">
    <property type="protein sequence ID" value="KAF0918337.1"/>
    <property type="molecule type" value="Genomic_DNA"/>
</dbReference>
<dbReference type="InterPro" id="IPR003657">
    <property type="entry name" value="WRKY_dom"/>
</dbReference>
<organism evidence="7 8">
    <name type="scientific">Oryza meyeriana var. granulata</name>
    <dbReference type="NCBI Taxonomy" id="110450"/>
    <lineage>
        <taxon>Eukaryota</taxon>
        <taxon>Viridiplantae</taxon>
        <taxon>Streptophyta</taxon>
        <taxon>Embryophyta</taxon>
        <taxon>Tracheophyta</taxon>
        <taxon>Spermatophyta</taxon>
        <taxon>Magnoliopsida</taxon>
        <taxon>Liliopsida</taxon>
        <taxon>Poales</taxon>
        <taxon>Poaceae</taxon>
        <taxon>BOP clade</taxon>
        <taxon>Oryzoideae</taxon>
        <taxon>Oryzeae</taxon>
        <taxon>Oryzinae</taxon>
        <taxon>Oryza</taxon>
        <taxon>Oryza meyeriana</taxon>
    </lineage>
</organism>
<evidence type="ECO:0000256" key="2">
    <source>
        <dbReference type="ARBA" id="ARBA00023015"/>
    </source>
</evidence>
<dbReference type="InterPro" id="IPR036576">
    <property type="entry name" value="WRKY_dom_sf"/>
</dbReference>
<evidence type="ECO:0000256" key="3">
    <source>
        <dbReference type="ARBA" id="ARBA00023125"/>
    </source>
</evidence>
<feature type="domain" description="WRKY" evidence="6">
    <location>
        <begin position="105"/>
        <end position="158"/>
    </location>
</feature>
<keyword evidence="4" id="KW-0804">Transcription</keyword>
<protein>
    <recommendedName>
        <fullName evidence="6">WRKY domain-containing protein</fullName>
    </recommendedName>
</protein>
<accession>A0A6G1E0W5</accession>
<dbReference type="SMART" id="SM00774">
    <property type="entry name" value="WRKY"/>
    <property type="match status" value="1"/>
</dbReference>
<dbReference type="Pfam" id="PF03106">
    <property type="entry name" value="WRKY"/>
    <property type="match status" value="1"/>
</dbReference>
<reference evidence="7 8" key="1">
    <citation type="submission" date="2019-11" db="EMBL/GenBank/DDBJ databases">
        <title>Whole genome sequence of Oryza granulata.</title>
        <authorList>
            <person name="Li W."/>
        </authorList>
    </citation>
    <scope>NUCLEOTIDE SEQUENCE [LARGE SCALE GENOMIC DNA]</scope>
    <source>
        <strain evidence="8">cv. Menghai</strain>
        <tissue evidence="7">Leaf</tissue>
    </source>
</reference>
<dbReference type="SUPFAM" id="SSF118290">
    <property type="entry name" value="WRKY DNA-binding domain"/>
    <property type="match status" value="1"/>
</dbReference>
<dbReference type="PROSITE" id="PS50811">
    <property type="entry name" value="WRKY"/>
    <property type="match status" value="1"/>
</dbReference>
<comment type="caution">
    <text evidence="7">The sequence shown here is derived from an EMBL/GenBank/DDBJ whole genome shotgun (WGS) entry which is preliminary data.</text>
</comment>
<keyword evidence="2" id="KW-0805">Transcription regulation</keyword>
<keyword evidence="5" id="KW-0539">Nucleus</keyword>
<keyword evidence="3" id="KW-0238">DNA-binding</keyword>
<dbReference type="Gene3D" id="2.20.25.80">
    <property type="entry name" value="WRKY domain"/>
    <property type="match status" value="1"/>
</dbReference>
<dbReference type="GO" id="GO:0003700">
    <property type="term" value="F:DNA-binding transcription factor activity"/>
    <property type="evidence" value="ECO:0007669"/>
    <property type="project" value="InterPro"/>
</dbReference>
<gene>
    <name evidence="7" type="ORF">E2562_023408</name>
</gene>
<dbReference type="AlphaFoldDB" id="A0A6G1E0W5"/>
<evidence type="ECO:0000313" key="7">
    <source>
        <dbReference type="EMBL" id="KAF0918337.1"/>
    </source>
</evidence>
<evidence type="ECO:0000256" key="1">
    <source>
        <dbReference type="ARBA" id="ARBA00004123"/>
    </source>
</evidence>
<evidence type="ECO:0000313" key="8">
    <source>
        <dbReference type="Proteomes" id="UP000479710"/>
    </source>
</evidence>
<evidence type="ECO:0000259" key="6">
    <source>
        <dbReference type="PROSITE" id="PS50811"/>
    </source>
</evidence>
<evidence type="ECO:0000256" key="5">
    <source>
        <dbReference type="ARBA" id="ARBA00023242"/>
    </source>
</evidence>
<keyword evidence="8" id="KW-1185">Reference proteome</keyword>
<dbReference type="OrthoDB" id="683311at2759"/>